<accession>A0AAD4VUZ7</accession>
<sequence>MYIYLGVQLCKERFLINLKSRMEIRLCSSLAGDDVIHFCNFNLRSIFICEAKLQENCGANLLWQDTRNAWCPTHASHNCCLPLENCPVMQLQQPASQPLLSDAVVEASSIYTVQNEHIQWNNALDS</sequence>
<name>A0AAD4VUZ7_PRUDU</name>
<proteinExistence type="predicted"/>
<dbReference type="AlphaFoldDB" id="A0AAD4VUZ7"/>
<keyword evidence="2" id="KW-1185">Reference proteome</keyword>
<reference evidence="1 2" key="1">
    <citation type="journal article" date="2022" name="G3 (Bethesda)">
        <title>Whole-genome sequence and methylome profiling of the almond [Prunus dulcis (Mill.) D.A. Webb] cultivar 'Nonpareil'.</title>
        <authorList>
            <person name="D'Amico-Willman K.M."/>
            <person name="Ouma W.Z."/>
            <person name="Meulia T."/>
            <person name="Sideli G.M."/>
            <person name="Gradziel T.M."/>
            <person name="Fresnedo-Ramirez J."/>
        </authorList>
    </citation>
    <scope>NUCLEOTIDE SEQUENCE [LARGE SCALE GENOMIC DNA]</scope>
    <source>
        <strain evidence="1">Clone GOH B32 T37-40</strain>
    </source>
</reference>
<evidence type="ECO:0000313" key="1">
    <source>
        <dbReference type="EMBL" id="KAI5331814.1"/>
    </source>
</evidence>
<comment type="caution">
    <text evidence="1">The sequence shown here is derived from an EMBL/GenBank/DDBJ whole genome shotgun (WGS) entry which is preliminary data.</text>
</comment>
<dbReference type="EMBL" id="JAJFAZ020000004">
    <property type="protein sequence ID" value="KAI5331814.1"/>
    <property type="molecule type" value="Genomic_DNA"/>
</dbReference>
<gene>
    <name evidence="1" type="ORF">L3X38_021940</name>
</gene>
<organism evidence="1 2">
    <name type="scientific">Prunus dulcis</name>
    <name type="common">Almond</name>
    <name type="synonym">Amygdalus dulcis</name>
    <dbReference type="NCBI Taxonomy" id="3755"/>
    <lineage>
        <taxon>Eukaryota</taxon>
        <taxon>Viridiplantae</taxon>
        <taxon>Streptophyta</taxon>
        <taxon>Embryophyta</taxon>
        <taxon>Tracheophyta</taxon>
        <taxon>Spermatophyta</taxon>
        <taxon>Magnoliopsida</taxon>
        <taxon>eudicotyledons</taxon>
        <taxon>Gunneridae</taxon>
        <taxon>Pentapetalae</taxon>
        <taxon>rosids</taxon>
        <taxon>fabids</taxon>
        <taxon>Rosales</taxon>
        <taxon>Rosaceae</taxon>
        <taxon>Amygdaloideae</taxon>
        <taxon>Amygdaleae</taxon>
        <taxon>Prunus</taxon>
    </lineage>
</organism>
<dbReference type="Proteomes" id="UP001054821">
    <property type="component" value="Chromosome 4"/>
</dbReference>
<protein>
    <submittedName>
        <fullName evidence="1">Uncharacterized protein</fullName>
    </submittedName>
</protein>
<evidence type="ECO:0000313" key="2">
    <source>
        <dbReference type="Proteomes" id="UP001054821"/>
    </source>
</evidence>